<reference evidence="2 3" key="1">
    <citation type="journal article" date="2016" name="PLoS Pathog.">
        <title>Biosynthesis of antibiotic leucinostatins in bio-control fungus Purpureocillium lilacinum and their inhibition on phytophthora revealed by genome mining.</title>
        <authorList>
            <person name="Wang G."/>
            <person name="Liu Z."/>
            <person name="Lin R."/>
            <person name="Li E."/>
            <person name="Mao Z."/>
            <person name="Ling J."/>
            <person name="Yang Y."/>
            <person name="Yin W.B."/>
            <person name="Xie B."/>
        </authorList>
    </citation>
    <scope>NUCLEOTIDE SEQUENCE [LARGE SCALE GENOMIC DNA]</scope>
    <source>
        <strain evidence="2">170</strain>
    </source>
</reference>
<sequence>MHVFRFTFTVTAKCLFLVALFAQPVCLLPPQIPFSLLLEDRFVAKNGHVLQSCCTGFHVSARCLPPVIDSAGRLSHRVLRTTQHRETGHGWLPRRLGFAGINSSRPACLNV</sequence>
<evidence type="ECO:0000256" key="1">
    <source>
        <dbReference type="SAM" id="SignalP"/>
    </source>
</evidence>
<name>A0A219AQ81_METCM</name>
<dbReference type="GeneID" id="33937007"/>
<feature type="signal peptide" evidence="1">
    <location>
        <begin position="1"/>
        <end position="27"/>
    </location>
</feature>
<evidence type="ECO:0000313" key="3">
    <source>
        <dbReference type="Proteomes" id="UP000078397"/>
    </source>
</evidence>
<feature type="chain" id="PRO_5013052890" description="Secreted protein" evidence="1">
    <location>
        <begin position="28"/>
        <end position="111"/>
    </location>
</feature>
<comment type="caution">
    <text evidence="2">The sequence shown here is derived from an EMBL/GenBank/DDBJ whole genome shotgun (WGS) entry which is preliminary data.</text>
</comment>
<keyword evidence="3" id="KW-1185">Reference proteome</keyword>
<dbReference type="RefSeq" id="XP_022285212.1">
    <property type="nucleotide sequence ID" value="XM_022429800.1"/>
</dbReference>
<proteinExistence type="predicted"/>
<evidence type="ECO:0000313" key="2">
    <source>
        <dbReference type="EMBL" id="OWT42732.1"/>
    </source>
</evidence>
<gene>
    <name evidence="2" type="ORF">VFPPC_18145</name>
</gene>
<protein>
    <recommendedName>
        <fullName evidence="4">Secreted protein</fullName>
    </recommendedName>
</protein>
<dbReference type="EMBL" id="LSBJ02000007">
    <property type="protein sequence ID" value="OWT42732.1"/>
    <property type="molecule type" value="Genomic_DNA"/>
</dbReference>
<dbReference type="Proteomes" id="UP000078397">
    <property type="component" value="Unassembled WGS sequence"/>
</dbReference>
<dbReference type="AlphaFoldDB" id="A0A219AQ81"/>
<evidence type="ECO:0008006" key="4">
    <source>
        <dbReference type="Google" id="ProtNLM"/>
    </source>
</evidence>
<accession>A0A219AQ81</accession>
<keyword evidence="1" id="KW-0732">Signal</keyword>
<organism evidence="2 3">
    <name type="scientific">Pochonia chlamydosporia 170</name>
    <dbReference type="NCBI Taxonomy" id="1380566"/>
    <lineage>
        <taxon>Eukaryota</taxon>
        <taxon>Fungi</taxon>
        <taxon>Dikarya</taxon>
        <taxon>Ascomycota</taxon>
        <taxon>Pezizomycotina</taxon>
        <taxon>Sordariomycetes</taxon>
        <taxon>Hypocreomycetidae</taxon>
        <taxon>Hypocreales</taxon>
        <taxon>Clavicipitaceae</taxon>
        <taxon>Pochonia</taxon>
    </lineage>
</organism>
<dbReference type="KEGG" id="pchm:VFPPC_18145"/>